<feature type="transmembrane region" description="Helical" evidence="7">
    <location>
        <begin position="1017"/>
        <end position="1042"/>
    </location>
</feature>
<evidence type="ECO:0000256" key="7">
    <source>
        <dbReference type="RuleBase" id="RU362081"/>
    </source>
</evidence>
<keyword evidence="3 7" id="KW-0479">Metal-binding</keyword>
<dbReference type="InterPro" id="IPR023298">
    <property type="entry name" value="ATPase_P-typ_TM_dom_sf"/>
</dbReference>
<dbReference type="GO" id="GO:0016020">
    <property type="term" value="C:membrane"/>
    <property type="evidence" value="ECO:0007669"/>
    <property type="project" value="UniProtKB-SubCell"/>
</dbReference>
<accession>A0A2N3NGS7</accession>
<keyword evidence="7" id="KW-0547">Nucleotide-binding</keyword>
<evidence type="ECO:0000313" key="10">
    <source>
        <dbReference type="EMBL" id="PKS11650.1"/>
    </source>
</evidence>
<dbReference type="OrthoDB" id="432719at2759"/>
<dbReference type="InterPro" id="IPR044492">
    <property type="entry name" value="P_typ_ATPase_HD_dom"/>
</dbReference>
<dbReference type="Gene3D" id="2.70.150.10">
    <property type="entry name" value="Calcium-transporting ATPase, cytoplasmic transduction domain A"/>
    <property type="match status" value="1"/>
</dbReference>
<protein>
    <recommendedName>
        <fullName evidence="9">HMA domain-containing protein</fullName>
    </recommendedName>
</protein>
<organism evidence="10 11">
    <name type="scientific">Lomentospora prolificans</name>
    <dbReference type="NCBI Taxonomy" id="41688"/>
    <lineage>
        <taxon>Eukaryota</taxon>
        <taxon>Fungi</taxon>
        <taxon>Dikarya</taxon>
        <taxon>Ascomycota</taxon>
        <taxon>Pezizomycotina</taxon>
        <taxon>Sordariomycetes</taxon>
        <taxon>Hypocreomycetidae</taxon>
        <taxon>Microascales</taxon>
        <taxon>Microascaceae</taxon>
        <taxon>Lomentospora</taxon>
    </lineage>
</organism>
<dbReference type="NCBIfam" id="TIGR01511">
    <property type="entry name" value="ATPase-IB1_Cu"/>
    <property type="match status" value="1"/>
</dbReference>
<dbReference type="SFLD" id="SFLDF00027">
    <property type="entry name" value="p-type_atpase"/>
    <property type="match status" value="1"/>
</dbReference>
<feature type="region of interest" description="Disordered" evidence="8">
    <location>
        <begin position="217"/>
        <end position="254"/>
    </location>
</feature>
<dbReference type="InterPro" id="IPR023299">
    <property type="entry name" value="ATPase_P-typ_cyto_dom_N"/>
</dbReference>
<feature type="transmembrane region" description="Helical" evidence="7">
    <location>
        <begin position="449"/>
        <end position="470"/>
    </location>
</feature>
<keyword evidence="5 7" id="KW-1133">Transmembrane helix</keyword>
<keyword evidence="11" id="KW-1185">Reference proteome</keyword>
<dbReference type="InterPro" id="IPR059000">
    <property type="entry name" value="ATPase_P-type_domA"/>
</dbReference>
<dbReference type="InterPro" id="IPR036163">
    <property type="entry name" value="HMA_dom_sf"/>
</dbReference>
<proteinExistence type="inferred from homology"/>
<dbReference type="Gene3D" id="3.40.50.1000">
    <property type="entry name" value="HAD superfamily/HAD-like"/>
    <property type="match status" value="1"/>
</dbReference>
<feature type="compositionally biased region" description="Basic and acidic residues" evidence="8">
    <location>
        <begin position="218"/>
        <end position="234"/>
    </location>
</feature>
<dbReference type="InterPro" id="IPR008250">
    <property type="entry name" value="ATPase_P-typ_transduc_dom_A_sf"/>
</dbReference>
<sequence>MGSGCCSNDKDGSRALANMSEPEAAPAESLVDDCECPDDDTCCKDDDCVDDSDASFTLRQCCTSNEEACDEKCILAVAALECEKSCDDDSAHNEAIGHQHAHDKDGNHPASACTDHMNKAFEKYAAYLETARCICRSILDRGFTSTCCDSHKKKSPAVRPGVNVALDAEGHGQSTAHTLRKRRHHHHPKSGEVKYRRAHGHHHEDAIEDDCIKVAATHHHDHDDHSSHESDGSHAHCSGNDCSAPAGPAPPAAKDLDIEKAAGLEVVSILVDGMTCSGCANKVERALQSIQGVSRPRVNFVMGNAEFAVDPRVADAAQIIRNVEKATGFGCVRRASGDQTIDVLASGTSAKALAGLDIPGVTQITIANKKVVQVTYDPLEIGARTLLRKIRSLTDGEGLAPPAADPALSSGKMRLYDAMAKTVAAGVLTIPVVVLAWGDTLVPEKTKAIVSLVLATLVQLIAVPVFYRPAIAILIRERTLEMDMLVTISITAAYVYSLVAFGFRMAGKPLKTAEFFETSTLLITLVLLGRLISAVARIRAVAAVSLRSLQAATATIIEDGDEHEIDARLLQFGDKFVVHPHSRVPTDGRITHGTSEVDESMLTGESLPVPKKAGDEVIAGTINGPSPLRAQVTRLPGKNTVTDIAQLVEEAANSKPKIQDLADKVAGWFVPAVAAVAALVTVVWIVVGLRARRQPASEAVPDAITYAIAVLAVSCPCALGLAVPMVLVVAGGIAARGGVVVKSAECTATARRITDVVFDKTGTLTDGNLEVTAEEFFTPSHCEAASLAKALVAGNNHPVSLAVAKHLEKTAAGPATPLSSIRSIPGAGVEAADPSGAVVRAGTPQWTNNDAHPSVAARLASGMTLLLITRDSVPLALFALRTSVRPEASSVVSALQARNIAVHLVSGDQVAAAEATASALGIPLPNVAARRSPAQKRDYVASLMAAGKSVLFCGDGTNDAVAVAQAHIGVQLAGGQGHGRALSPSDVTRAAADVVLLSGLAGIPFLLDVSRAAFHRIVFNFAWSAVYNVLAILLAAGAFVNFRIPPAYAGLGEIVSVLPVIFAAVSMLALKFRA</sequence>
<dbReference type="Gene3D" id="3.40.1110.10">
    <property type="entry name" value="Calcium-transporting ATPase, cytoplasmic domain N"/>
    <property type="match status" value="1"/>
</dbReference>
<feature type="region of interest" description="Disordered" evidence="8">
    <location>
        <begin position="171"/>
        <end position="202"/>
    </location>
</feature>
<feature type="transmembrane region" description="Helical" evidence="7">
    <location>
        <begin position="515"/>
        <end position="538"/>
    </location>
</feature>
<dbReference type="PANTHER" id="PTHR46594:SF4">
    <property type="entry name" value="P-TYPE CATION-TRANSPORTING ATPASE"/>
    <property type="match status" value="1"/>
</dbReference>
<keyword evidence="7" id="KW-0067">ATP-binding</keyword>
<dbReference type="Pfam" id="PF00702">
    <property type="entry name" value="Hydrolase"/>
    <property type="match status" value="1"/>
</dbReference>
<feature type="domain" description="HMA" evidence="9">
    <location>
        <begin position="265"/>
        <end position="332"/>
    </location>
</feature>
<evidence type="ECO:0000256" key="2">
    <source>
        <dbReference type="ARBA" id="ARBA00022692"/>
    </source>
</evidence>
<gene>
    <name evidence="10" type="ORF">jhhlp_001801</name>
</gene>
<dbReference type="CDD" id="cd00371">
    <property type="entry name" value="HMA"/>
    <property type="match status" value="1"/>
</dbReference>
<dbReference type="GO" id="GO:0016887">
    <property type="term" value="F:ATP hydrolysis activity"/>
    <property type="evidence" value="ECO:0007669"/>
    <property type="project" value="InterPro"/>
</dbReference>
<keyword evidence="2 7" id="KW-0812">Transmembrane</keyword>
<name>A0A2N3NGS7_9PEZI</name>
<dbReference type="STRING" id="41688.A0A2N3NGS7"/>
<feature type="transmembrane region" description="Helical" evidence="7">
    <location>
        <begin position="482"/>
        <end position="503"/>
    </location>
</feature>
<comment type="subcellular location">
    <subcellularLocation>
        <location evidence="1 7">Membrane</location>
    </subcellularLocation>
</comment>
<evidence type="ECO:0000256" key="1">
    <source>
        <dbReference type="ARBA" id="ARBA00004370"/>
    </source>
</evidence>
<feature type="transmembrane region" description="Helical" evidence="7">
    <location>
        <begin position="665"/>
        <end position="686"/>
    </location>
</feature>
<evidence type="ECO:0000256" key="6">
    <source>
        <dbReference type="ARBA" id="ARBA00023136"/>
    </source>
</evidence>
<dbReference type="PROSITE" id="PS50846">
    <property type="entry name" value="HMA_2"/>
    <property type="match status" value="1"/>
</dbReference>
<dbReference type="FunCoup" id="A0A2N3NGS7">
    <property type="interactions" value="15"/>
</dbReference>
<dbReference type="InParanoid" id="A0A2N3NGS7"/>
<dbReference type="Pfam" id="PF00122">
    <property type="entry name" value="E1-E2_ATPase"/>
    <property type="match status" value="1"/>
</dbReference>
<keyword evidence="6 7" id="KW-0472">Membrane</keyword>
<dbReference type="PROSITE" id="PS00154">
    <property type="entry name" value="ATPASE_E1_E2"/>
    <property type="match status" value="1"/>
</dbReference>
<dbReference type="GO" id="GO:0046872">
    <property type="term" value="F:metal ion binding"/>
    <property type="evidence" value="ECO:0007669"/>
    <property type="project" value="UniProtKB-KW"/>
</dbReference>
<dbReference type="PANTHER" id="PTHR46594">
    <property type="entry name" value="P-TYPE CATION-TRANSPORTING ATPASE"/>
    <property type="match status" value="1"/>
</dbReference>
<dbReference type="SUPFAM" id="SSF56784">
    <property type="entry name" value="HAD-like"/>
    <property type="match status" value="1"/>
</dbReference>
<dbReference type="SFLD" id="SFLDS00003">
    <property type="entry name" value="Haloacid_Dehalogenase"/>
    <property type="match status" value="1"/>
</dbReference>
<dbReference type="GO" id="GO:0005524">
    <property type="term" value="F:ATP binding"/>
    <property type="evidence" value="ECO:0007669"/>
    <property type="project" value="UniProtKB-UniRule"/>
</dbReference>
<dbReference type="Gene3D" id="3.30.70.100">
    <property type="match status" value="1"/>
</dbReference>
<feature type="region of interest" description="Disordered" evidence="8">
    <location>
        <begin position="1"/>
        <end position="26"/>
    </location>
</feature>
<dbReference type="InterPro" id="IPR001757">
    <property type="entry name" value="P_typ_ATPase"/>
</dbReference>
<dbReference type="PROSITE" id="PS01047">
    <property type="entry name" value="HMA_1"/>
    <property type="match status" value="1"/>
</dbReference>
<dbReference type="InterPro" id="IPR017969">
    <property type="entry name" value="Heavy-metal-associated_CS"/>
</dbReference>
<dbReference type="SUPFAM" id="SSF55008">
    <property type="entry name" value="HMA, heavy metal-associated domain"/>
    <property type="match status" value="1"/>
</dbReference>
<dbReference type="AlphaFoldDB" id="A0A2N3NGS7"/>
<comment type="similarity">
    <text evidence="7">Belongs to the cation transport ATPase (P-type) (TC 3.A.3) family. Type IB subfamily.</text>
</comment>
<dbReference type="InterPro" id="IPR006121">
    <property type="entry name" value="HMA_dom"/>
</dbReference>
<reference evidence="10 11" key="1">
    <citation type="journal article" date="2017" name="G3 (Bethesda)">
        <title>First Draft Genome Sequence of the Pathogenic Fungus Lomentospora prolificans (Formerly Scedosporium prolificans).</title>
        <authorList>
            <person name="Luo R."/>
            <person name="Zimin A."/>
            <person name="Workman R."/>
            <person name="Fan Y."/>
            <person name="Pertea G."/>
            <person name="Grossman N."/>
            <person name="Wear M.P."/>
            <person name="Jia B."/>
            <person name="Miller H."/>
            <person name="Casadevall A."/>
            <person name="Timp W."/>
            <person name="Zhang S.X."/>
            <person name="Salzberg S.L."/>
        </authorList>
    </citation>
    <scope>NUCLEOTIDE SEQUENCE [LARGE SCALE GENOMIC DNA]</scope>
    <source>
        <strain evidence="10 11">JHH-5317</strain>
    </source>
</reference>
<dbReference type="InterPro" id="IPR027256">
    <property type="entry name" value="P-typ_ATPase_IB"/>
</dbReference>
<dbReference type="NCBIfam" id="TIGR01525">
    <property type="entry name" value="ATPase-IB_hvy"/>
    <property type="match status" value="1"/>
</dbReference>
<dbReference type="GO" id="GO:0019829">
    <property type="term" value="F:ATPase-coupled monoatomic cation transmembrane transporter activity"/>
    <property type="evidence" value="ECO:0007669"/>
    <property type="project" value="InterPro"/>
</dbReference>
<feature type="compositionally biased region" description="Basic residues" evidence="8">
    <location>
        <begin position="178"/>
        <end position="188"/>
    </location>
</feature>
<dbReference type="InterPro" id="IPR036412">
    <property type="entry name" value="HAD-like_sf"/>
</dbReference>
<dbReference type="VEuPathDB" id="FungiDB:jhhlp_001801"/>
<dbReference type="NCBIfam" id="TIGR01494">
    <property type="entry name" value="ATPase_P-type"/>
    <property type="match status" value="1"/>
</dbReference>
<feature type="transmembrane region" description="Helical" evidence="7">
    <location>
        <begin position="706"/>
        <end position="733"/>
    </location>
</feature>
<dbReference type="Proteomes" id="UP000233524">
    <property type="component" value="Unassembled WGS sequence"/>
</dbReference>
<dbReference type="InterPro" id="IPR018303">
    <property type="entry name" value="ATPase_P-typ_P_site"/>
</dbReference>
<dbReference type="PRINTS" id="PR00119">
    <property type="entry name" value="CATATPASE"/>
</dbReference>
<dbReference type="FunFam" id="2.70.150.10:FF:000002">
    <property type="entry name" value="Copper-transporting ATPase 1, putative"/>
    <property type="match status" value="1"/>
</dbReference>
<evidence type="ECO:0000256" key="5">
    <source>
        <dbReference type="ARBA" id="ARBA00022989"/>
    </source>
</evidence>
<comment type="caution">
    <text evidence="10">The sequence shown here is derived from an EMBL/GenBank/DDBJ whole genome shotgun (WGS) entry which is preliminary data.</text>
</comment>
<dbReference type="Pfam" id="PF24534">
    <property type="entry name" value="HMA_PCA1"/>
    <property type="match status" value="1"/>
</dbReference>
<dbReference type="SUPFAM" id="SSF81653">
    <property type="entry name" value="Calcium ATPase, transduction domain A"/>
    <property type="match status" value="1"/>
</dbReference>
<feature type="transmembrane region" description="Helical" evidence="7">
    <location>
        <begin position="1048"/>
        <end position="1070"/>
    </location>
</feature>
<feature type="transmembrane region" description="Helical" evidence="7">
    <location>
        <begin position="418"/>
        <end position="437"/>
    </location>
</feature>
<evidence type="ECO:0000256" key="8">
    <source>
        <dbReference type="SAM" id="MobiDB-lite"/>
    </source>
</evidence>
<keyword evidence="4" id="KW-1278">Translocase</keyword>
<dbReference type="InterPro" id="IPR023214">
    <property type="entry name" value="HAD_sf"/>
</dbReference>
<evidence type="ECO:0000313" key="11">
    <source>
        <dbReference type="Proteomes" id="UP000233524"/>
    </source>
</evidence>
<dbReference type="InterPro" id="IPR056236">
    <property type="entry name" value="HMA_PCA1"/>
</dbReference>
<dbReference type="EMBL" id="NLAX01000006">
    <property type="protein sequence ID" value="PKS11650.1"/>
    <property type="molecule type" value="Genomic_DNA"/>
</dbReference>
<evidence type="ECO:0000259" key="9">
    <source>
        <dbReference type="PROSITE" id="PS50846"/>
    </source>
</evidence>
<dbReference type="GO" id="GO:0030003">
    <property type="term" value="P:intracellular monoatomic cation homeostasis"/>
    <property type="evidence" value="ECO:0007669"/>
    <property type="project" value="UniProtKB-ARBA"/>
</dbReference>
<dbReference type="Pfam" id="PF00403">
    <property type="entry name" value="HMA"/>
    <property type="match status" value="1"/>
</dbReference>
<evidence type="ECO:0000256" key="3">
    <source>
        <dbReference type="ARBA" id="ARBA00022723"/>
    </source>
</evidence>
<dbReference type="SUPFAM" id="SSF81665">
    <property type="entry name" value="Calcium ATPase, transmembrane domain M"/>
    <property type="match status" value="1"/>
</dbReference>
<dbReference type="SFLD" id="SFLDG00002">
    <property type="entry name" value="C1.7:_P-type_atpase_like"/>
    <property type="match status" value="1"/>
</dbReference>
<evidence type="ECO:0000256" key="4">
    <source>
        <dbReference type="ARBA" id="ARBA00022967"/>
    </source>
</evidence>